<dbReference type="Gene3D" id="1.10.760.10">
    <property type="entry name" value="Cytochrome c-like domain"/>
    <property type="match status" value="2"/>
</dbReference>
<evidence type="ECO:0000256" key="1">
    <source>
        <dbReference type="ARBA" id="ARBA00022448"/>
    </source>
</evidence>
<dbReference type="PANTHER" id="PTHR33751:SF9">
    <property type="entry name" value="CYTOCHROME C4"/>
    <property type="match status" value="1"/>
</dbReference>
<evidence type="ECO:0000256" key="3">
    <source>
        <dbReference type="ARBA" id="ARBA00022723"/>
    </source>
</evidence>
<evidence type="ECO:0000256" key="2">
    <source>
        <dbReference type="ARBA" id="ARBA00022617"/>
    </source>
</evidence>
<evidence type="ECO:0000313" key="9">
    <source>
        <dbReference type="EMBL" id="NIK87052.1"/>
    </source>
</evidence>
<feature type="signal peptide" evidence="7">
    <location>
        <begin position="1"/>
        <end position="21"/>
    </location>
</feature>
<feature type="chain" id="PRO_5033025516" evidence="7">
    <location>
        <begin position="22"/>
        <end position="314"/>
    </location>
</feature>
<comment type="caution">
    <text evidence="9">The sequence shown here is derived from an EMBL/GenBank/DDBJ whole genome shotgun (WGS) entry which is preliminary data.</text>
</comment>
<keyword evidence="3 6" id="KW-0479">Metal-binding</keyword>
<proteinExistence type="predicted"/>
<feature type="domain" description="Cytochrome c" evidence="8">
    <location>
        <begin position="79"/>
        <end position="163"/>
    </location>
</feature>
<dbReference type="InterPro" id="IPR036909">
    <property type="entry name" value="Cyt_c-like_dom_sf"/>
</dbReference>
<dbReference type="InterPro" id="IPR009056">
    <property type="entry name" value="Cyt_c-like_dom"/>
</dbReference>
<dbReference type="Proteomes" id="UP000570514">
    <property type="component" value="Unassembled WGS sequence"/>
</dbReference>
<dbReference type="GO" id="GO:0046872">
    <property type="term" value="F:metal ion binding"/>
    <property type="evidence" value="ECO:0007669"/>
    <property type="project" value="UniProtKB-KW"/>
</dbReference>
<evidence type="ECO:0000256" key="7">
    <source>
        <dbReference type="SAM" id="SignalP"/>
    </source>
</evidence>
<protein>
    <submittedName>
        <fullName evidence="9">Cytochrome c553</fullName>
    </submittedName>
</protein>
<keyword evidence="7" id="KW-0732">Signal</keyword>
<accession>A0A846MVC7</accession>
<sequence length="314" mass="32867">MRVLKAAALAAMFVLCGGAAAPSDPPPKWAFAGMKPGPELAKDKLFSAPGSTLKVPGGKFADSAFIADWFPADHTPMPAVVGQGRKEKKLQPCALCHLATGAGGPDSAPLAGLSADYIVAQVEEFRSGRRACAGDCAKEMAGIAAALSPADLREAAAYFARQPYRSRMVVQEAAMVPKAELVWFAYMPVKGAGLEPIGARVLEMPADLNRYLMGDWRLPVTVYVPPGSIARGKTLARGGAGVMACAACHGADLKGAGSAPPLAGRSPSYLYRQLYNIQYGFRKGPAVAQMQPVVAHLNAKDRIALAAYLASVKN</sequence>
<name>A0A846MVC7_9PROT</name>
<keyword evidence="5 6" id="KW-0408">Iron</keyword>
<dbReference type="Pfam" id="PF00034">
    <property type="entry name" value="Cytochrom_C"/>
    <property type="match status" value="1"/>
</dbReference>
<reference evidence="9 10" key="1">
    <citation type="submission" date="2020-03" db="EMBL/GenBank/DDBJ databases">
        <title>Genomic Encyclopedia of Type Strains, Phase IV (KMG-IV): sequencing the most valuable type-strain genomes for metagenomic binning, comparative biology and taxonomic classification.</title>
        <authorList>
            <person name="Goeker M."/>
        </authorList>
    </citation>
    <scope>NUCLEOTIDE SEQUENCE [LARGE SCALE GENOMIC DNA]</scope>
    <source>
        <strain evidence="9 10">DSM 19867</strain>
    </source>
</reference>
<feature type="domain" description="Cytochrome c" evidence="8">
    <location>
        <begin position="227"/>
        <end position="313"/>
    </location>
</feature>
<keyword evidence="4" id="KW-0249">Electron transport</keyword>
<evidence type="ECO:0000256" key="6">
    <source>
        <dbReference type="PROSITE-ProRule" id="PRU00433"/>
    </source>
</evidence>
<dbReference type="GO" id="GO:0009055">
    <property type="term" value="F:electron transfer activity"/>
    <property type="evidence" value="ECO:0007669"/>
    <property type="project" value="InterPro"/>
</dbReference>
<dbReference type="EMBL" id="JAASRM010000001">
    <property type="protein sequence ID" value="NIK87052.1"/>
    <property type="molecule type" value="Genomic_DNA"/>
</dbReference>
<dbReference type="SUPFAM" id="SSF46626">
    <property type="entry name" value="Cytochrome c"/>
    <property type="match status" value="2"/>
</dbReference>
<gene>
    <name evidence="9" type="ORF">FHS83_000370</name>
</gene>
<evidence type="ECO:0000313" key="10">
    <source>
        <dbReference type="Proteomes" id="UP000570514"/>
    </source>
</evidence>
<dbReference type="InterPro" id="IPR050597">
    <property type="entry name" value="Cytochrome_c_Oxidase_Subunit"/>
</dbReference>
<dbReference type="GO" id="GO:0020037">
    <property type="term" value="F:heme binding"/>
    <property type="evidence" value="ECO:0007669"/>
    <property type="project" value="InterPro"/>
</dbReference>
<dbReference type="PANTHER" id="PTHR33751">
    <property type="entry name" value="CBB3-TYPE CYTOCHROME C OXIDASE SUBUNIT FIXP"/>
    <property type="match status" value="1"/>
</dbReference>
<evidence type="ECO:0000259" key="8">
    <source>
        <dbReference type="PROSITE" id="PS51007"/>
    </source>
</evidence>
<keyword evidence="1" id="KW-0813">Transport</keyword>
<keyword evidence="10" id="KW-1185">Reference proteome</keyword>
<dbReference type="AlphaFoldDB" id="A0A846MVC7"/>
<evidence type="ECO:0000256" key="4">
    <source>
        <dbReference type="ARBA" id="ARBA00022982"/>
    </source>
</evidence>
<keyword evidence="2 6" id="KW-0349">Heme</keyword>
<evidence type="ECO:0000256" key="5">
    <source>
        <dbReference type="ARBA" id="ARBA00023004"/>
    </source>
</evidence>
<dbReference type="RefSeq" id="WP_167080300.1">
    <property type="nucleotide sequence ID" value="NZ_BAAADC010000001.1"/>
</dbReference>
<dbReference type="PROSITE" id="PS51007">
    <property type="entry name" value="CYTC"/>
    <property type="match status" value="2"/>
</dbReference>
<organism evidence="9 10">
    <name type="scientific">Rhizomicrobium palustre</name>
    <dbReference type="NCBI Taxonomy" id="189966"/>
    <lineage>
        <taxon>Bacteria</taxon>
        <taxon>Pseudomonadati</taxon>
        <taxon>Pseudomonadota</taxon>
        <taxon>Alphaproteobacteria</taxon>
        <taxon>Micropepsales</taxon>
        <taxon>Micropepsaceae</taxon>
        <taxon>Rhizomicrobium</taxon>
    </lineage>
</organism>